<organism evidence="1 2">
    <name type="scientific">Aedes aegypti</name>
    <name type="common">Yellowfever mosquito</name>
    <name type="synonym">Culex aegypti</name>
    <dbReference type="NCBI Taxonomy" id="7159"/>
    <lineage>
        <taxon>Eukaryota</taxon>
        <taxon>Metazoa</taxon>
        <taxon>Ecdysozoa</taxon>
        <taxon>Arthropoda</taxon>
        <taxon>Hexapoda</taxon>
        <taxon>Insecta</taxon>
        <taxon>Pterygota</taxon>
        <taxon>Neoptera</taxon>
        <taxon>Endopterygota</taxon>
        <taxon>Diptera</taxon>
        <taxon>Nematocera</taxon>
        <taxon>Culicoidea</taxon>
        <taxon>Culicidae</taxon>
        <taxon>Culicinae</taxon>
        <taxon>Aedini</taxon>
        <taxon>Aedes</taxon>
        <taxon>Stegomyia</taxon>
    </lineage>
</organism>
<dbReference type="InParanoid" id="A0A6I8U648"/>
<dbReference type="Proteomes" id="UP000008820">
    <property type="component" value="Chromosome 1"/>
</dbReference>
<protein>
    <submittedName>
        <fullName evidence="1">Uncharacterized protein</fullName>
    </submittedName>
</protein>
<sequence length="125" mass="14242">MSRNLSHCSDRCNANHSEPHLHRNCTFFTRQRRATHVCRRLTLTTSLTVTTVTVLGVILAILGPATMAPTGDGNLSITKVINGERINYNMKFTYNPSDRSQYPVNRKTGRQEAILEYFRKYAIQI</sequence>
<gene>
    <name evidence="1" type="primary">110675779</name>
</gene>
<accession>A0A6I8U648</accession>
<reference evidence="1" key="2">
    <citation type="submission" date="2020-05" db="UniProtKB">
        <authorList>
            <consortium name="EnsemblMetazoa"/>
        </authorList>
    </citation>
    <scope>IDENTIFICATION</scope>
    <source>
        <strain evidence="1">LVP_AGWG</strain>
    </source>
</reference>
<reference evidence="1 2" key="1">
    <citation type="submission" date="2017-06" db="EMBL/GenBank/DDBJ databases">
        <title>Aedes aegypti genome working group (AGWG) sequencing and assembly.</title>
        <authorList>
            <consortium name="Aedes aegypti Genome Working Group (AGWG)"/>
            <person name="Matthews B.J."/>
        </authorList>
    </citation>
    <scope>NUCLEOTIDE SEQUENCE [LARGE SCALE GENOMIC DNA]</scope>
    <source>
        <strain evidence="1 2">LVP_AGWG</strain>
    </source>
</reference>
<keyword evidence="2" id="KW-1185">Reference proteome</keyword>
<evidence type="ECO:0000313" key="2">
    <source>
        <dbReference type="Proteomes" id="UP000008820"/>
    </source>
</evidence>
<dbReference type="AlphaFoldDB" id="A0A6I8U648"/>
<name>A0A6I8U648_AEDAE</name>
<dbReference type="EnsemblMetazoa" id="AAEL027941-RA">
    <property type="protein sequence ID" value="AAEL027941-PA"/>
    <property type="gene ID" value="AAEL027941"/>
</dbReference>
<evidence type="ECO:0000313" key="1">
    <source>
        <dbReference type="EnsemblMetazoa" id="AAEL027941-PA"/>
    </source>
</evidence>
<proteinExistence type="predicted"/>